<feature type="domain" description="PRC-barrel" evidence="1">
    <location>
        <begin position="3"/>
        <end position="53"/>
    </location>
</feature>
<dbReference type="Pfam" id="PF05239">
    <property type="entry name" value="PRC"/>
    <property type="match status" value="1"/>
</dbReference>
<organism evidence="2 3">
    <name type="scientific">Roseiarcus fermentans</name>
    <dbReference type="NCBI Taxonomy" id="1473586"/>
    <lineage>
        <taxon>Bacteria</taxon>
        <taxon>Pseudomonadati</taxon>
        <taxon>Pseudomonadota</taxon>
        <taxon>Alphaproteobacteria</taxon>
        <taxon>Hyphomicrobiales</taxon>
        <taxon>Roseiarcaceae</taxon>
        <taxon>Roseiarcus</taxon>
    </lineage>
</organism>
<protein>
    <recommendedName>
        <fullName evidence="1">PRC-barrel domain-containing protein</fullName>
    </recommendedName>
</protein>
<dbReference type="EMBL" id="QNRK01000019">
    <property type="protein sequence ID" value="RBP10396.1"/>
    <property type="molecule type" value="Genomic_DNA"/>
</dbReference>
<reference evidence="2 3" key="1">
    <citation type="submission" date="2018-06" db="EMBL/GenBank/DDBJ databases">
        <title>Genomic Encyclopedia of Type Strains, Phase IV (KMG-IV): sequencing the most valuable type-strain genomes for metagenomic binning, comparative biology and taxonomic classification.</title>
        <authorList>
            <person name="Goeker M."/>
        </authorList>
    </citation>
    <scope>NUCLEOTIDE SEQUENCE [LARGE SCALE GENOMIC DNA]</scope>
    <source>
        <strain evidence="2 3">DSM 24875</strain>
    </source>
</reference>
<evidence type="ECO:0000313" key="2">
    <source>
        <dbReference type="EMBL" id="RBP10396.1"/>
    </source>
</evidence>
<accession>A0A366F8G0</accession>
<dbReference type="InterPro" id="IPR027275">
    <property type="entry name" value="PRC-brl_dom"/>
</dbReference>
<dbReference type="GO" id="GO:0030077">
    <property type="term" value="C:plasma membrane light-harvesting complex"/>
    <property type="evidence" value="ECO:0007669"/>
    <property type="project" value="InterPro"/>
</dbReference>
<dbReference type="InterPro" id="IPR014747">
    <property type="entry name" value="Bac_photo_RC_H_C"/>
</dbReference>
<dbReference type="Proteomes" id="UP000253529">
    <property type="component" value="Unassembled WGS sequence"/>
</dbReference>
<dbReference type="GO" id="GO:0019684">
    <property type="term" value="P:photosynthesis, light reaction"/>
    <property type="evidence" value="ECO:0007669"/>
    <property type="project" value="InterPro"/>
</dbReference>
<dbReference type="SUPFAM" id="SSF50346">
    <property type="entry name" value="PRC-barrel domain"/>
    <property type="match status" value="1"/>
</dbReference>
<dbReference type="Gene3D" id="3.90.50.10">
    <property type="entry name" value="Photosynthetic Reaction Center, subunit H, domain 2"/>
    <property type="match status" value="1"/>
</dbReference>
<dbReference type="OrthoDB" id="7274881at2"/>
<comment type="caution">
    <text evidence="2">The sequence shown here is derived from an EMBL/GenBank/DDBJ whole genome shotgun (WGS) entry which is preliminary data.</text>
</comment>
<proteinExistence type="predicted"/>
<name>A0A366F8G0_9HYPH</name>
<evidence type="ECO:0000259" key="1">
    <source>
        <dbReference type="Pfam" id="PF05239"/>
    </source>
</evidence>
<gene>
    <name evidence="2" type="ORF">DFR50_11967</name>
</gene>
<evidence type="ECO:0000313" key="3">
    <source>
        <dbReference type="Proteomes" id="UP000253529"/>
    </source>
</evidence>
<dbReference type="InterPro" id="IPR011033">
    <property type="entry name" value="PRC_barrel-like_sf"/>
</dbReference>
<keyword evidence="3" id="KW-1185">Reference proteome</keyword>
<sequence length="192" mass="21132">MLFAASGLRGCPVRAGDGLAGSVKDLLFDDRSWKVRWMVVDTGHWLPGRQILVHPSAIAPLDLALPVKRVLPMMSTGDTLVVSVRLTKEQIEAGPDARQDEPVTKQMESDVYDHYGWDPAWGSTYFGASDIAAPLLQPLIFSENAARQESDRESHRSEGDPHLRSVASVNGYHVHATDGDLGHVENLLGRRR</sequence>
<dbReference type="AlphaFoldDB" id="A0A366F8G0"/>